<keyword evidence="2" id="KW-1185">Reference proteome</keyword>
<dbReference type="AlphaFoldDB" id="A0AAV9M295"/>
<protein>
    <submittedName>
        <fullName evidence="1">Uncharacterized protein</fullName>
    </submittedName>
</protein>
<evidence type="ECO:0000313" key="2">
    <source>
        <dbReference type="Proteomes" id="UP001311915"/>
    </source>
</evidence>
<comment type="caution">
    <text evidence="1">The sequence shown here is derived from an EMBL/GenBank/DDBJ whole genome shotgun (WGS) entry which is preliminary data.</text>
</comment>
<evidence type="ECO:0000313" key="1">
    <source>
        <dbReference type="EMBL" id="KAK4732101.1"/>
    </source>
</evidence>
<dbReference type="PANTHER" id="PTHR33240:SF15">
    <property type="entry name" value="GAG-PRO-LIKE PROTEIN"/>
    <property type="match status" value="1"/>
</dbReference>
<name>A0AAV9M295_9SOLN</name>
<dbReference type="EMBL" id="JAWPEI010000003">
    <property type="protein sequence ID" value="KAK4732101.1"/>
    <property type="molecule type" value="Genomic_DNA"/>
</dbReference>
<sequence length="66" mass="7592">MHNKALHVTVMCRDKIINRVLIDDGSEFQVLNINTSYNLLLGRPFIHMAGAVPSTLHQLMKFVWKD</sequence>
<gene>
    <name evidence="1" type="ORF">R3W88_025089</name>
</gene>
<reference evidence="1 2" key="1">
    <citation type="submission" date="2023-10" db="EMBL/GenBank/DDBJ databases">
        <title>Genome-Wide Identification Analysis in wild type Solanum Pinnatisectum Reveals Some Genes Defensing Phytophthora Infestans.</title>
        <authorList>
            <person name="Sun C."/>
        </authorList>
    </citation>
    <scope>NUCLEOTIDE SEQUENCE [LARGE SCALE GENOMIC DNA]</scope>
    <source>
        <strain evidence="1">LQN</strain>
        <tissue evidence="1">Leaf</tissue>
    </source>
</reference>
<organism evidence="1 2">
    <name type="scientific">Solanum pinnatisectum</name>
    <name type="common">tansyleaf nightshade</name>
    <dbReference type="NCBI Taxonomy" id="50273"/>
    <lineage>
        <taxon>Eukaryota</taxon>
        <taxon>Viridiplantae</taxon>
        <taxon>Streptophyta</taxon>
        <taxon>Embryophyta</taxon>
        <taxon>Tracheophyta</taxon>
        <taxon>Spermatophyta</taxon>
        <taxon>Magnoliopsida</taxon>
        <taxon>eudicotyledons</taxon>
        <taxon>Gunneridae</taxon>
        <taxon>Pentapetalae</taxon>
        <taxon>asterids</taxon>
        <taxon>lamiids</taxon>
        <taxon>Solanales</taxon>
        <taxon>Solanaceae</taxon>
        <taxon>Solanoideae</taxon>
        <taxon>Solaneae</taxon>
        <taxon>Solanum</taxon>
    </lineage>
</organism>
<proteinExistence type="predicted"/>
<dbReference type="Proteomes" id="UP001311915">
    <property type="component" value="Unassembled WGS sequence"/>
</dbReference>
<dbReference type="PANTHER" id="PTHR33240">
    <property type="entry name" value="OS08G0508500 PROTEIN"/>
    <property type="match status" value="1"/>
</dbReference>
<accession>A0AAV9M295</accession>